<protein>
    <submittedName>
        <fullName evidence="3">Uncharacterized protein</fullName>
    </submittedName>
</protein>
<dbReference type="EMBL" id="FMSV02000528">
    <property type="protein sequence ID" value="SEH07304.1"/>
    <property type="molecule type" value="Genomic_DNA"/>
</dbReference>
<sequence>MRMIQKMGLYCCLWLLFSLSQAAPLSPQAIPEPLKPWQDWVLHNQLDWSCSFLNQTGAQICRWPGNLQITVTENSAYFRQHWHLGGKTWVELPGDKRHWPQNVQIAGLSQHTRSAVNNTESTVVIDRNGQPSVYLPAGDYLIQGQWDWQKRPESLQIPPHTALVSLSLDGQVVKRPKQDKQGRLWLDPSDSDQEKQKADRLDLHVYRQLVDDMPLQETLLIKLNVSGQAREISLPPLFPAEERKNWQVLRLNSDFPVRLEADTRLRTQVKACADCRIELVFRHLGPVNSLQASLLTEEEVWVFAARHDLRRVDIQGLTAIDPQQTRLPKKWRQLPAYRVQKGDTLKFVETRRGNPEPAPNDLRLRRKLWLDFDGGGFTVSDMIAGTMSRDWRLDVNLPLQLGRVNVNGSDQLITQGVSEPDSTRQGVELRQGHLDLRADSRIETPLRTLPAVAWAQDMQKVSTRLYLPPGWKLFHLSGADKAPRTWLKRWTLLDLFIVLITALAIAKLWHWSWGALALLTLLLIYHEPDAPRILWLLVLATMALLRVLPRDAWLAGWVKTGRNLLALALIIMSLSFMVSQVRISLYPQLANSYRVAPLPRQQAAVGSMGDMIEAEEAAMDMDAMHSPEPAPMLEQNMLPQQKALSGHRLSLPSSADLSRMKTKKSHQYYGKAQKSLTQIDPRAQVQTGPGLPDWQWNYMKIGWNGPVKQDQEIRLYLLTPTMNLALGLLRTLLLALLLVFLLWQIGGGQWSDKLPKNQAWLNTLRHWLDKISKKGLATLLLLILAVPLLLQNNTLQAAETSLAEHNLSAFPNTDLLQDFQNRLLEPPDCLPDCAANPRLHLEASPDSLRIQLEIHTQTRIAIPLPGKEKQWLPQQVWVNDQSSHALQRDDNGILWLLLSPGIHQVRLEGNWPSRNLVQLPLSLPPRKVSVKLEGWRLEGLDENGFVESQLQFHRQQNQQDKKETLETGALPPFVQVERKLLLGLDWQVQTTVSRRSPGGSGILLAIPLLAGESVTSAGVRVEDGRVMAQLKPEQNRTSWVSVFEIKPEITLTAPDNHNWMETWKVDTSAIWHLDITGIPVVHHQDNSGLWLPTWRPWPGESVTLRLTRPQAMPGQVLTIENSHIKVQPGQRASDVQLLLSLRSSRGGEQTIGLPEDAELLAVKINGKEQPIRAQNNKISLPLKPGQQAIKLELRLPGGITNLLKTPVFDLGTSSVNTHLSLRLPEDRWVLFLGSSMTGPAVLFWGILIVLILLSLILGRIPLTPLNSWQWLLLAVVTSQLHISAMLLMAGWLLALGWRGQLNVENLNKWRFDFYQIGLFFLTLFALAVLFTAIEQGLLGRPEMYIQGNGSYYQQLNWYQDHSTAQSPQAWVYSLPIWVYRLVMLAWALWLAFALLRWLRWGWQCFSAGGLWKRLRKSKIEKNTPSESNDNR</sequence>
<accession>A0A1H6FE60</accession>
<feature type="transmembrane region" description="Helical" evidence="1">
    <location>
        <begin position="508"/>
        <end position="526"/>
    </location>
</feature>
<organism evidence="3 4">
    <name type="scientific">Candidatus Venteria ishoeyi</name>
    <dbReference type="NCBI Taxonomy" id="1899563"/>
    <lineage>
        <taxon>Bacteria</taxon>
        <taxon>Pseudomonadati</taxon>
        <taxon>Pseudomonadota</taxon>
        <taxon>Gammaproteobacteria</taxon>
        <taxon>Thiotrichales</taxon>
        <taxon>Thiotrichaceae</taxon>
        <taxon>Venteria</taxon>
    </lineage>
</organism>
<evidence type="ECO:0000313" key="4">
    <source>
        <dbReference type="Proteomes" id="UP000236724"/>
    </source>
</evidence>
<feature type="transmembrane region" description="Helical" evidence="1">
    <location>
        <begin position="1268"/>
        <end position="1293"/>
    </location>
</feature>
<feature type="transmembrane region" description="Helical" evidence="1">
    <location>
        <begin position="1377"/>
        <end position="1398"/>
    </location>
</feature>
<keyword evidence="1" id="KW-0812">Transmembrane</keyword>
<keyword evidence="1" id="KW-1133">Transmembrane helix</keyword>
<feature type="transmembrane region" description="Helical" evidence="1">
    <location>
        <begin position="564"/>
        <end position="585"/>
    </location>
</feature>
<keyword evidence="4" id="KW-1185">Reference proteome</keyword>
<name>A0A1H6FE60_9GAMM</name>
<keyword evidence="2" id="KW-0732">Signal</keyword>
<reference evidence="3 4" key="1">
    <citation type="submission" date="2016-10" db="EMBL/GenBank/DDBJ databases">
        <authorList>
            <person name="de Groot N.N."/>
        </authorList>
    </citation>
    <scope>NUCLEOTIDE SEQUENCE [LARGE SCALE GENOMIC DNA]</scope>
    <source>
        <strain evidence="3">MBHS1</strain>
    </source>
</reference>
<feature type="transmembrane region" description="Helical" evidence="1">
    <location>
        <begin position="533"/>
        <end position="549"/>
    </location>
</feature>
<evidence type="ECO:0000256" key="2">
    <source>
        <dbReference type="SAM" id="SignalP"/>
    </source>
</evidence>
<feature type="chain" id="PRO_5014996912" evidence="2">
    <location>
        <begin position="23"/>
        <end position="1431"/>
    </location>
</feature>
<evidence type="ECO:0000313" key="3">
    <source>
        <dbReference type="EMBL" id="SEH07304.1"/>
    </source>
</evidence>
<feature type="signal peptide" evidence="2">
    <location>
        <begin position="1"/>
        <end position="22"/>
    </location>
</feature>
<feature type="transmembrane region" description="Helical" evidence="1">
    <location>
        <begin position="1228"/>
        <end position="1256"/>
    </location>
</feature>
<feature type="transmembrane region" description="Helical" evidence="1">
    <location>
        <begin position="1313"/>
        <end position="1333"/>
    </location>
</feature>
<evidence type="ECO:0000256" key="1">
    <source>
        <dbReference type="SAM" id="Phobius"/>
    </source>
</evidence>
<gene>
    <name evidence="3" type="ORF">MBHS_03179</name>
</gene>
<proteinExistence type="predicted"/>
<feature type="transmembrane region" description="Helical" evidence="1">
    <location>
        <begin position="771"/>
        <end position="790"/>
    </location>
</feature>
<keyword evidence="1" id="KW-0472">Membrane</keyword>
<feature type="transmembrane region" description="Helical" evidence="1">
    <location>
        <begin position="724"/>
        <end position="745"/>
    </location>
</feature>
<dbReference type="Proteomes" id="UP000236724">
    <property type="component" value="Unassembled WGS sequence"/>
</dbReference>